<gene>
    <name evidence="6" type="ORF">K1X15_20470</name>
</gene>
<feature type="transmembrane region" description="Helical" evidence="5">
    <location>
        <begin position="6"/>
        <end position="26"/>
    </location>
</feature>
<accession>A0ABX8WFS5</accession>
<evidence type="ECO:0000256" key="5">
    <source>
        <dbReference type="SAM" id="Phobius"/>
    </source>
</evidence>
<evidence type="ECO:0000256" key="4">
    <source>
        <dbReference type="ARBA" id="ARBA00023136"/>
    </source>
</evidence>
<keyword evidence="2 5" id="KW-0812">Transmembrane</keyword>
<protein>
    <submittedName>
        <fullName evidence="6">MAPEG family protein</fullName>
    </submittedName>
</protein>
<organism evidence="6 7">
    <name type="scientific">Devosia salina</name>
    <dbReference type="NCBI Taxonomy" id="2860336"/>
    <lineage>
        <taxon>Bacteria</taxon>
        <taxon>Pseudomonadati</taxon>
        <taxon>Pseudomonadota</taxon>
        <taxon>Alphaproteobacteria</taxon>
        <taxon>Hyphomicrobiales</taxon>
        <taxon>Devosiaceae</taxon>
        <taxon>Devosia</taxon>
    </lineage>
</organism>
<evidence type="ECO:0000313" key="7">
    <source>
        <dbReference type="Proteomes" id="UP000825799"/>
    </source>
</evidence>
<dbReference type="InterPro" id="IPR023352">
    <property type="entry name" value="MAPEG-like_dom_sf"/>
</dbReference>
<dbReference type="Pfam" id="PF01124">
    <property type="entry name" value="MAPEG"/>
    <property type="match status" value="1"/>
</dbReference>
<dbReference type="EMBL" id="CP080590">
    <property type="protein sequence ID" value="QYO76909.1"/>
    <property type="molecule type" value="Genomic_DNA"/>
</dbReference>
<sequence length="136" mass="14672">MSLEFWTLFGAMILGLVHLSAASFAFKAQVGNLYTVGARDANLQPAGVAARLERAQRNFLETFPIFVAAVLMLEFIGGTGGWLSVSGCLLYLAFRCLYLPLYALGLPWIRTFSWNAATAGLALVMIAIPLEARGGI</sequence>
<evidence type="ECO:0000256" key="2">
    <source>
        <dbReference type="ARBA" id="ARBA00022692"/>
    </source>
</evidence>
<feature type="transmembrane region" description="Helical" evidence="5">
    <location>
        <begin position="63"/>
        <end position="92"/>
    </location>
</feature>
<keyword evidence="3 5" id="KW-1133">Transmembrane helix</keyword>
<comment type="subcellular location">
    <subcellularLocation>
        <location evidence="1">Membrane</location>
    </subcellularLocation>
</comment>
<dbReference type="SUPFAM" id="SSF161084">
    <property type="entry name" value="MAPEG domain-like"/>
    <property type="match status" value="1"/>
</dbReference>
<keyword evidence="7" id="KW-1185">Reference proteome</keyword>
<proteinExistence type="predicted"/>
<dbReference type="Proteomes" id="UP000825799">
    <property type="component" value="Chromosome"/>
</dbReference>
<dbReference type="PANTHER" id="PTHR35371:SF1">
    <property type="entry name" value="BLR7753 PROTEIN"/>
    <property type="match status" value="1"/>
</dbReference>
<dbReference type="PANTHER" id="PTHR35371">
    <property type="entry name" value="INNER MEMBRANE PROTEIN"/>
    <property type="match status" value="1"/>
</dbReference>
<evidence type="ECO:0000313" key="6">
    <source>
        <dbReference type="EMBL" id="QYO76909.1"/>
    </source>
</evidence>
<dbReference type="InterPro" id="IPR001129">
    <property type="entry name" value="Membr-assoc_MAPEG"/>
</dbReference>
<evidence type="ECO:0000256" key="1">
    <source>
        <dbReference type="ARBA" id="ARBA00004370"/>
    </source>
</evidence>
<name>A0ABX8WFS5_9HYPH</name>
<feature type="transmembrane region" description="Helical" evidence="5">
    <location>
        <begin position="112"/>
        <end position="130"/>
    </location>
</feature>
<dbReference type="RefSeq" id="WP_220305373.1">
    <property type="nucleotide sequence ID" value="NZ_CP080590.1"/>
</dbReference>
<reference evidence="6 7" key="1">
    <citation type="submission" date="2021-08" db="EMBL/GenBank/DDBJ databases">
        <title>Devosia salina sp. nov., isolated from the South China Sea sediment.</title>
        <authorList>
            <person name="Zhou Z."/>
        </authorList>
    </citation>
    <scope>NUCLEOTIDE SEQUENCE [LARGE SCALE GENOMIC DNA]</scope>
    <source>
        <strain evidence="6 7">SCS-3</strain>
    </source>
</reference>
<keyword evidence="4 5" id="KW-0472">Membrane</keyword>
<evidence type="ECO:0000256" key="3">
    <source>
        <dbReference type="ARBA" id="ARBA00022989"/>
    </source>
</evidence>
<dbReference type="Gene3D" id="1.20.120.550">
    <property type="entry name" value="Membrane associated eicosanoid/glutathione metabolism-like domain"/>
    <property type="match status" value="1"/>
</dbReference>